<feature type="transmembrane region" description="Helical" evidence="2">
    <location>
        <begin position="264"/>
        <end position="282"/>
    </location>
</feature>
<feature type="transmembrane region" description="Helical" evidence="2">
    <location>
        <begin position="360"/>
        <end position="378"/>
    </location>
</feature>
<feature type="transmembrane region" description="Helical" evidence="2">
    <location>
        <begin position="32"/>
        <end position="54"/>
    </location>
</feature>
<sequence>MILHPSHSLHIRDPAMSILTSHPPPASAFGPIAALVIYIAITLFFTVKVVTDIISRARRLGSSFTSASISTQQACSIALFILSVLACTSAYVTCRALTRHAELSYNAWATLHGVAKSKSFWVEVGSCFMRRLTNDEMWSDGGVYLGLWVGDSNVRNEFWVCILRGHQRFWWSLIWVLVGFVFVWDATFRGRKHSITSLPYIAALSQLVSVSFAQTLFLMHILLSSFPRHSSSSDDTDSKSSLSLTPSSTEKTHSSRRLPTRSHLLAPMLLTAYTLISIYLLFHSHSPNLRFYTTTQRFLTLSIPYFIRNRPSFYIDVRAYTTPKVRLALLATLLCALAIPFKGDPMTLPALRKETRTRPAFGAVGWDLGLTVFCYILWDVWELTGYA</sequence>
<feature type="compositionally biased region" description="Low complexity" evidence="1">
    <location>
        <begin position="239"/>
        <end position="249"/>
    </location>
</feature>
<keyword evidence="2" id="KW-0812">Transmembrane</keyword>
<reference evidence="3" key="1">
    <citation type="journal article" date="2020" name="Stud. Mycol.">
        <title>101 Dothideomycetes genomes: a test case for predicting lifestyles and emergence of pathogens.</title>
        <authorList>
            <person name="Haridas S."/>
            <person name="Albert R."/>
            <person name="Binder M."/>
            <person name="Bloem J."/>
            <person name="Labutti K."/>
            <person name="Salamov A."/>
            <person name="Andreopoulos B."/>
            <person name="Baker S."/>
            <person name="Barry K."/>
            <person name="Bills G."/>
            <person name="Bluhm B."/>
            <person name="Cannon C."/>
            <person name="Castanera R."/>
            <person name="Culley D."/>
            <person name="Daum C."/>
            <person name="Ezra D."/>
            <person name="Gonzalez J."/>
            <person name="Henrissat B."/>
            <person name="Kuo A."/>
            <person name="Liang C."/>
            <person name="Lipzen A."/>
            <person name="Lutzoni F."/>
            <person name="Magnuson J."/>
            <person name="Mondo S."/>
            <person name="Nolan M."/>
            <person name="Ohm R."/>
            <person name="Pangilinan J."/>
            <person name="Park H.-J."/>
            <person name="Ramirez L."/>
            <person name="Alfaro M."/>
            <person name="Sun H."/>
            <person name="Tritt A."/>
            <person name="Yoshinaga Y."/>
            <person name="Zwiers L.-H."/>
            <person name="Turgeon B."/>
            <person name="Goodwin S."/>
            <person name="Spatafora J."/>
            <person name="Crous P."/>
            <person name="Grigoriev I."/>
        </authorList>
    </citation>
    <scope>NUCLEOTIDE SEQUENCE</scope>
    <source>
        <strain evidence="3">CBS 121739</strain>
    </source>
</reference>
<dbReference type="EMBL" id="ML996565">
    <property type="protein sequence ID" value="KAF2763190.1"/>
    <property type="molecule type" value="Genomic_DNA"/>
</dbReference>
<keyword evidence="4" id="KW-1185">Reference proteome</keyword>
<gene>
    <name evidence="3" type="ORF">EJ05DRAFT_29095</name>
</gene>
<feature type="transmembrane region" description="Helical" evidence="2">
    <location>
        <begin position="169"/>
        <end position="188"/>
    </location>
</feature>
<dbReference type="GeneID" id="54481584"/>
<protein>
    <submittedName>
        <fullName evidence="3">Uncharacterized protein</fullName>
    </submittedName>
</protein>
<keyword evidence="2" id="KW-0472">Membrane</keyword>
<evidence type="ECO:0000313" key="3">
    <source>
        <dbReference type="EMBL" id="KAF2763190.1"/>
    </source>
</evidence>
<name>A0A6A6WLV2_9PEZI</name>
<evidence type="ECO:0000256" key="2">
    <source>
        <dbReference type="SAM" id="Phobius"/>
    </source>
</evidence>
<evidence type="ECO:0000256" key="1">
    <source>
        <dbReference type="SAM" id="MobiDB-lite"/>
    </source>
</evidence>
<dbReference type="OrthoDB" id="2126185at2759"/>
<accession>A0A6A6WLV2</accession>
<feature type="transmembrane region" description="Helical" evidence="2">
    <location>
        <begin position="200"/>
        <end position="223"/>
    </location>
</feature>
<organism evidence="3 4">
    <name type="scientific">Pseudovirgaria hyperparasitica</name>
    <dbReference type="NCBI Taxonomy" id="470096"/>
    <lineage>
        <taxon>Eukaryota</taxon>
        <taxon>Fungi</taxon>
        <taxon>Dikarya</taxon>
        <taxon>Ascomycota</taxon>
        <taxon>Pezizomycotina</taxon>
        <taxon>Dothideomycetes</taxon>
        <taxon>Dothideomycetes incertae sedis</taxon>
        <taxon>Acrospermales</taxon>
        <taxon>Acrospermaceae</taxon>
        <taxon>Pseudovirgaria</taxon>
    </lineage>
</organism>
<dbReference type="AlphaFoldDB" id="A0A6A6WLV2"/>
<dbReference type="Proteomes" id="UP000799437">
    <property type="component" value="Unassembled WGS sequence"/>
</dbReference>
<dbReference type="RefSeq" id="XP_033605641.1">
    <property type="nucleotide sequence ID" value="XM_033740530.1"/>
</dbReference>
<feature type="transmembrane region" description="Helical" evidence="2">
    <location>
        <begin position="74"/>
        <end position="92"/>
    </location>
</feature>
<evidence type="ECO:0000313" key="4">
    <source>
        <dbReference type="Proteomes" id="UP000799437"/>
    </source>
</evidence>
<keyword evidence="2" id="KW-1133">Transmembrane helix</keyword>
<feature type="region of interest" description="Disordered" evidence="1">
    <location>
        <begin position="230"/>
        <end position="258"/>
    </location>
</feature>
<proteinExistence type="predicted"/>